<evidence type="ECO:0000256" key="2">
    <source>
        <dbReference type="PROSITE-ProRule" id="PRU00110"/>
    </source>
</evidence>
<dbReference type="SMART" id="SM00073">
    <property type="entry name" value="HPT"/>
    <property type="match status" value="1"/>
</dbReference>
<dbReference type="RefSeq" id="WP_345540816.1">
    <property type="nucleotide sequence ID" value="NZ_BAABGJ010000080.1"/>
</dbReference>
<keyword evidence="1" id="KW-0902">Two-component regulatory system</keyword>
<feature type="modified residue" description="Phosphohistidine" evidence="2">
    <location>
        <position position="58"/>
    </location>
</feature>
<name>A0ABP8I9L3_9BURK</name>
<dbReference type="Pfam" id="PF01627">
    <property type="entry name" value="Hpt"/>
    <property type="match status" value="1"/>
</dbReference>
<accession>A0ABP8I9L3</accession>
<gene>
    <name evidence="4" type="ORF">GCM10023165_45390</name>
</gene>
<keyword evidence="2" id="KW-0597">Phosphoprotein</keyword>
<dbReference type="SUPFAM" id="SSF47226">
    <property type="entry name" value="Histidine-containing phosphotransfer domain, HPT domain"/>
    <property type="match status" value="1"/>
</dbReference>
<evidence type="ECO:0000256" key="1">
    <source>
        <dbReference type="ARBA" id="ARBA00023012"/>
    </source>
</evidence>
<reference evidence="5" key="1">
    <citation type="journal article" date="2019" name="Int. J. Syst. Evol. Microbiol.">
        <title>The Global Catalogue of Microorganisms (GCM) 10K type strain sequencing project: providing services to taxonomists for standard genome sequencing and annotation.</title>
        <authorList>
            <consortium name="The Broad Institute Genomics Platform"/>
            <consortium name="The Broad Institute Genome Sequencing Center for Infectious Disease"/>
            <person name="Wu L."/>
            <person name="Ma J."/>
        </authorList>
    </citation>
    <scope>NUCLEOTIDE SEQUENCE [LARGE SCALE GENOMIC DNA]</scope>
    <source>
        <strain evidence="5">JCM 17804</strain>
    </source>
</reference>
<sequence length="113" mass="11760">MSQATIDRTVFAELQDTAGADFVQELLQTFFEEAPAMLKELREAHAAANADAFRRAAHSLKSNSLTFGAQGLAAMARDLEVGGLAAAPTAAALAALQDEYERAAAALAALSHG</sequence>
<evidence type="ECO:0000313" key="4">
    <source>
        <dbReference type="EMBL" id="GAA4354277.1"/>
    </source>
</evidence>
<organism evidence="4 5">
    <name type="scientific">Variovorax defluvii</name>
    <dbReference type="NCBI Taxonomy" id="913761"/>
    <lineage>
        <taxon>Bacteria</taxon>
        <taxon>Pseudomonadati</taxon>
        <taxon>Pseudomonadota</taxon>
        <taxon>Betaproteobacteria</taxon>
        <taxon>Burkholderiales</taxon>
        <taxon>Comamonadaceae</taxon>
        <taxon>Variovorax</taxon>
    </lineage>
</organism>
<dbReference type="InterPro" id="IPR008207">
    <property type="entry name" value="Sig_transdc_His_kin_Hpt_dom"/>
</dbReference>
<protein>
    <recommendedName>
        <fullName evidence="3">HPt domain-containing protein</fullName>
    </recommendedName>
</protein>
<dbReference type="InterPro" id="IPR036641">
    <property type="entry name" value="HPT_dom_sf"/>
</dbReference>
<dbReference type="PROSITE" id="PS50894">
    <property type="entry name" value="HPT"/>
    <property type="match status" value="1"/>
</dbReference>
<evidence type="ECO:0000259" key="3">
    <source>
        <dbReference type="PROSITE" id="PS50894"/>
    </source>
</evidence>
<keyword evidence="5" id="KW-1185">Reference proteome</keyword>
<dbReference type="Proteomes" id="UP001500975">
    <property type="component" value="Unassembled WGS sequence"/>
</dbReference>
<feature type="domain" description="HPt" evidence="3">
    <location>
        <begin position="19"/>
        <end position="110"/>
    </location>
</feature>
<evidence type="ECO:0000313" key="5">
    <source>
        <dbReference type="Proteomes" id="UP001500975"/>
    </source>
</evidence>
<dbReference type="EMBL" id="BAABGJ010000080">
    <property type="protein sequence ID" value="GAA4354277.1"/>
    <property type="molecule type" value="Genomic_DNA"/>
</dbReference>
<dbReference type="Gene3D" id="1.20.120.160">
    <property type="entry name" value="HPT domain"/>
    <property type="match status" value="1"/>
</dbReference>
<comment type="caution">
    <text evidence="4">The sequence shown here is derived from an EMBL/GenBank/DDBJ whole genome shotgun (WGS) entry which is preliminary data.</text>
</comment>
<proteinExistence type="predicted"/>